<dbReference type="GO" id="GO:0032259">
    <property type="term" value="P:methylation"/>
    <property type="evidence" value="ECO:0007669"/>
    <property type="project" value="UniProtKB-KW"/>
</dbReference>
<dbReference type="CDD" id="cd02440">
    <property type="entry name" value="AdoMet_MTases"/>
    <property type="match status" value="1"/>
</dbReference>
<dbReference type="InterPro" id="IPR029063">
    <property type="entry name" value="SAM-dependent_MTases_sf"/>
</dbReference>
<dbReference type="SUPFAM" id="SSF53335">
    <property type="entry name" value="S-adenosyl-L-methionine-dependent methyltransferases"/>
    <property type="match status" value="1"/>
</dbReference>
<evidence type="ECO:0000256" key="1">
    <source>
        <dbReference type="ARBA" id="ARBA00022603"/>
    </source>
</evidence>
<name>A3P4B4_BURP0</name>
<evidence type="ECO:0000313" key="6">
    <source>
        <dbReference type="Proteomes" id="UP000006738"/>
    </source>
</evidence>
<gene>
    <name evidence="5" type="ordered locus">BURPS1106A_A1138</name>
</gene>
<keyword evidence="3" id="KW-0949">S-adenosyl-L-methionine</keyword>
<dbReference type="PANTHER" id="PTHR13610">
    <property type="entry name" value="METHYLTRANSFERASE DOMAIN-CONTAINING PROTEIN"/>
    <property type="match status" value="1"/>
</dbReference>
<reference evidence="6" key="1">
    <citation type="submission" date="2007-02" db="EMBL/GenBank/DDBJ databases">
        <authorList>
            <person name="DeShazer D."/>
            <person name="Woods D.E."/>
            <person name="Nierman W.C."/>
        </authorList>
    </citation>
    <scope>NUCLEOTIDE SEQUENCE [LARGE SCALE GENOMIC DNA]</scope>
    <source>
        <strain evidence="6">1106a</strain>
    </source>
</reference>
<dbReference type="Pfam" id="PF08123">
    <property type="entry name" value="DOT1"/>
    <property type="match status" value="1"/>
</dbReference>
<dbReference type="GO" id="GO:0031151">
    <property type="term" value="F:histone H3K79 methyltransferase activity"/>
    <property type="evidence" value="ECO:0007669"/>
    <property type="project" value="InterPro"/>
</dbReference>
<dbReference type="InterPro" id="IPR025789">
    <property type="entry name" value="DOT1_dom"/>
</dbReference>
<keyword evidence="1" id="KW-0489">Methyltransferase</keyword>
<keyword evidence="2" id="KW-0808">Transferase</keyword>
<dbReference type="PANTHER" id="PTHR13610:SF11">
    <property type="entry name" value="METHYLTRANSFERASE DOMAIN-CONTAINING PROTEIN"/>
    <property type="match status" value="1"/>
</dbReference>
<organism evidence="5 6">
    <name type="scientific">Burkholderia pseudomallei (strain 1106a)</name>
    <dbReference type="NCBI Taxonomy" id="357348"/>
    <lineage>
        <taxon>Bacteria</taxon>
        <taxon>Pseudomonadati</taxon>
        <taxon>Pseudomonadota</taxon>
        <taxon>Betaproteobacteria</taxon>
        <taxon>Burkholderiales</taxon>
        <taxon>Burkholderiaceae</taxon>
        <taxon>Burkholderia</taxon>
        <taxon>pseudomallei group</taxon>
    </lineage>
</organism>
<dbReference type="AlphaFoldDB" id="A3P4B4"/>
<dbReference type="KEGG" id="bpl:BURPS1106A_A1138"/>
<accession>A3P4B4</accession>
<evidence type="ECO:0000256" key="2">
    <source>
        <dbReference type="ARBA" id="ARBA00022679"/>
    </source>
</evidence>
<protein>
    <recommendedName>
        <fullName evidence="4">DOT1 domain-containing protein</fullName>
    </recommendedName>
</protein>
<evidence type="ECO:0000259" key="4">
    <source>
        <dbReference type="Pfam" id="PF08123"/>
    </source>
</evidence>
<sequence>MGLSWPCPMLENPVGNLAAEARRLASAWRRGGPGLAARVALDRLCDAALEWRLRIRSGGLVPIESLVAEWHGCHDYYPSSIRAFSRVLRDLHVTPDDVFVDYGSGMGRAIVIAARFPFRALIGVETSDRLHRAAQANVGRALPDADRRRIRLLHCDARRFRLPGSASVLYFYNPFHGDILRAVFADIERSLRQHPRRLRIVFNNPAHFRAIERDYGWLRRSREYAFEYPIAVYETPGCAAPRT</sequence>
<dbReference type="HOGENOM" id="CLU_102856_0_0_4"/>
<evidence type="ECO:0000313" key="5">
    <source>
        <dbReference type="EMBL" id="ABN95360.1"/>
    </source>
</evidence>
<dbReference type="EMBL" id="CP000573">
    <property type="protein sequence ID" value="ABN95360.1"/>
    <property type="molecule type" value="Genomic_DNA"/>
</dbReference>
<dbReference type="Gene3D" id="3.40.50.150">
    <property type="entry name" value="Vaccinia Virus protein VP39"/>
    <property type="match status" value="1"/>
</dbReference>
<evidence type="ECO:0000256" key="3">
    <source>
        <dbReference type="ARBA" id="ARBA00022691"/>
    </source>
</evidence>
<feature type="domain" description="DOT1" evidence="4">
    <location>
        <begin position="83"/>
        <end position="137"/>
    </location>
</feature>
<dbReference type="Proteomes" id="UP000006738">
    <property type="component" value="Chromosome II"/>
</dbReference>
<proteinExistence type="predicted"/>
<dbReference type="InterPro" id="IPR026170">
    <property type="entry name" value="FAM173A/B"/>
</dbReference>